<keyword evidence="7 10" id="KW-0560">Oxidoreductase</keyword>
<comment type="caution">
    <text evidence="13">The sequence shown here is derived from an EMBL/GenBank/DDBJ whole genome shotgun (WGS) entry which is preliminary data.</text>
</comment>
<dbReference type="Proteomes" id="UP000235005">
    <property type="component" value="Unassembled WGS sequence"/>
</dbReference>
<keyword evidence="14" id="KW-1185">Reference proteome</keyword>
<comment type="similarity">
    <text evidence="2 10">Belongs to the ketopantoate reductase family.</text>
</comment>
<dbReference type="InterPro" id="IPR013752">
    <property type="entry name" value="KPA_reductase"/>
</dbReference>
<dbReference type="InterPro" id="IPR003710">
    <property type="entry name" value="ApbA"/>
</dbReference>
<reference evidence="13 14" key="1">
    <citation type="submission" date="2018-01" db="EMBL/GenBank/DDBJ databases">
        <title>The draft genome sequence of Halioglobus lutimaris HF004.</title>
        <authorList>
            <person name="Du Z.-J."/>
            <person name="Shi M.-J."/>
        </authorList>
    </citation>
    <scope>NUCLEOTIDE SEQUENCE [LARGE SCALE GENOMIC DNA]</scope>
    <source>
        <strain evidence="13 14">HF004</strain>
    </source>
</reference>
<organism evidence="13 14">
    <name type="scientific">Pseudohalioglobus lutimaris</name>
    <dbReference type="NCBI Taxonomy" id="1737061"/>
    <lineage>
        <taxon>Bacteria</taxon>
        <taxon>Pseudomonadati</taxon>
        <taxon>Pseudomonadota</taxon>
        <taxon>Gammaproteobacteria</taxon>
        <taxon>Cellvibrionales</taxon>
        <taxon>Halieaceae</taxon>
        <taxon>Pseudohalioglobus</taxon>
    </lineage>
</organism>
<keyword evidence="5 10" id="KW-0566">Pantothenate biosynthesis</keyword>
<evidence type="ECO:0000256" key="4">
    <source>
        <dbReference type="ARBA" id="ARBA00019465"/>
    </source>
</evidence>
<evidence type="ECO:0000256" key="9">
    <source>
        <dbReference type="ARBA" id="ARBA00048793"/>
    </source>
</evidence>
<dbReference type="SUPFAM" id="SSF48179">
    <property type="entry name" value="6-phosphogluconate dehydrogenase C-terminal domain-like"/>
    <property type="match status" value="1"/>
</dbReference>
<evidence type="ECO:0000256" key="2">
    <source>
        <dbReference type="ARBA" id="ARBA00007870"/>
    </source>
</evidence>
<dbReference type="UniPathway" id="UPA00028">
    <property type="reaction ID" value="UER00004"/>
</dbReference>
<evidence type="ECO:0000259" key="11">
    <source>
        <dbReference type="Pfam" id="PF02558"/>
    </source>
</evidence>
<dbReference type="FunFam" id="1.10.1040.10:FF:000017">
    <property type="entry name" value="2-dehydropantoate 2-reductase"/>
    <property type="match status" value="1"/>
</dbReference>
<dbReference type="Gene3D" id="1.10.1040.10">
    <property type="entry name" value="N-(1-d-carboxylethyl)-l-norvaline Dehydrogenase, domain 2"/>
    <property type="match status" value="1"/>
</dbReference>
<evidence type="ECO:0000256" key="5">
    <source>
        <dbReference type="ARBA" id="ARBA00022655"/>
    </source>
</evidence>
<accession>A0A2N5X792</accession>
<evidence type="ECO:0000256" key="10">
    <source>
        <dbReference type="RuleBase" id="RU362068"/>
    </source>
</evidence>
<comment type="pathway">
    <text evidence="1 10">Cofactor biosynthesis; (R)-pantothenate biosynthesis; (R)-pantoate from 3-methyl-2-oxobutanoate: step 2/2.</text>
</comment>
<dbReference type="GO" id="GO:0008677">
    <property type="term" value="F:2-dehydropantoate 2-reductase activity"/>
    <property type="evidence" value="ECO:0007669"/>
    <property type="project" value="UniProtKB-EC"/>
</dbReference>
<dbReference type="InterPro" id="IPR050838">
    <property type="entry name" value="Ketopantoate_reductase"/>
</dbReference>
<dbReference type="SUPFAM" id="SSF51735">
    <property type="entry name" value="NAD(P)-binding Rossmann-fold domains"/>
    <property type="match status" value="1"/>
</dbReference>
<keyword evidence="6 10" id="KW-0521">NADP</keyword>
<evidence type="ECO:0000259" key="12">
    <source>
        <dbReference type="Pfam" id="PF08546"/>
    </source>
</evidence>
<dbReference type="InterPro" id="IPR008927">
    <property type="entry name" value="6-PGluconate_DH-like_C_sf"/>
</dbReference>
<evidence type="ECO:0000256" key="8">
    <source>
        <dbReference type="ARBA" id="ARBA00032024"/>
    </source>
</evidence>
<dbReference type="OrthoDB" id="6530772at2"/>
<dbReference type="RefSeq" id="WP_101517279.1">
    <property type="nucleotide sequence ID" value="NZ_PKUS01000002.1"/>
</dbReference>
<evidence type="ECO:0000313" key="13">
    <source>
        <dbReference type="EMBL" id="PLW70347.1"/>
    </source>
</evidence>
<dbReference type="EC" id="1.1.1.169" evidence="3 10"/>
<sequence length="298" mass="31768">MSAHHWHVLGAGAMGCLFGQQLMAAGCTVTLLQRSAPKKNTGTLCVEAEGIHRHFPVQVAAADAAGDVDLLLVATKAPDIANALFAMRHRLRTSTDIVIAANGMGFVAAVEAMLPENRLFCCTTTEGAYRVQPLHIHHAGRGLTRIGSLDGGGPPAWFEAWLDTPLHCQWEQDINAVRWEKLAVNCAINPLTAINRCKNGTLATSETLREQVTRLCDEIAAVSSARGNTHTASIVHAAVAEVIAGTATNRSSMLQDIEAGRPTEIDFITGYLIAEAARLGVDVPANQALLNEVKALDQ</sequence>
<comment type="catalytic activity">
    <reaction evidence="9 10">
        <text>(R)-pantoate + NADP(+) = 2-dehydropantoate + NADPH + H(+)</text>
        <dbReference type="Rhea" id="RHEA:16233"/>
        <dbReference type="ChEBI" id="CHEBI:11561"/>
        <dbReference type="ChEBI" id="CHEBI:15378"/>
        <dbReference type="ChEBI" id="CHEBI:15980"/>
        <dbReference type="ChEBI" id="CHEBI:57783"/>
        <dbReference type="ChEBI" id="CHEBI:58349"/>
        <dbReference type="EC" id="1.1.1.169"/>
    </reaction>
</comment>
<dbReference type="Gene3D" id="3.40.50.720">
    <property type="entry name" value="NAD(P)-binding Rossmann-like Domain"/>
    <property type="match status" value="1"/>
</dbReference>
<evidence type="ECO:0000256" key="7">
    <source>
        <dbReference type="ARBA" id="ARBA00023002"/>
    </source>
</evidence>
<dbReference type="InterPro" id="IPR036291">
    <property type="entry name" value="NAD(P)-bd_dom_sf"/>
</dbReference>
<dbReference type="EMBL" id="PKUS01000002">
    <property type="protein sequence ID" value="PLW70347.1"/>
    <property type="molecule type" value="Genomic_DNA"/>
</dbReference>
<proteinExistence type="inferred from homology"/>
<dbReference type="GO" id="GO:0005737">
    <property type="term" value="C:cytoplasm"/>
    <property type="evidence" value="ECO:0007669"/>
    <property type="project" value="TreeGrafter"/>
</dbReference>
<feature type="domain" description="Ketopantoate reductase C-terminal" evidence="12">
    <location>
        <begin position="173"/>
        <end position="296"/>
    </location>
</feature>
<dbReference type="InterPro" id="IPR013328">
    <property type="entry name" value="6PGD_dom2"/>
</dbReference>
<dbReference type="PANTHER" id="PTHR43765:SF2">
    <property type="entry name" value="2-DEHYDROPANTOATE 2-REDUCTASE"/>
    <property type="match status" value="1"/>
</dbReference>
<evidence type="ECO:0000313" key="14">
    <source>
        <dbReference type="Proteomes" id="UP000235005"/>
    </source>
</evidence>
<evidence type="ECO:0000256" key="1">
    <source>
        <dbReference type="ARBA" id="ARBA00004994"/>
    </source>
</evidence>
<dbReference type="GO" id="GO:0015940">
    <property type="term" value="P:pantothenate biosynthetic process"/>
    <property type="evidence" value="ECO:0007669"/>
    <property type="project" value="UniProtKB-UniPathway"/>
</dbReference>
<dbReference type="AlphaFoldDB" id="A0A2N5X792"/>
<name>A0A2N5X792_9GAMM</name>
<dbReference type="Pfam" id="PF08546">
    <property type="entry name" value="ApbA_C"/>
    <property type="match status" value="1"/>
</dbReference>
<dbReference type="GO" id="GO:0050661">
    <property type="term" value="F:NADP binding"/>
    <property type="evidence" value="ECO:0007669"/>
    <property type="project" value="TreeGrafter"/>
</dbReference>
<comment type="function">
    <text evidence="10">Catalyzes the NADPH-dependent reduction of ketopantoate into pantoic acid.</text>
</comment>
<gene>
    <name evidence="13" type="ORF">C0039_03845</name>
</gene>
<protein>
    <recommendedName>
        <fullName evidence="4 10">2-dehydropantoate 2-reductase</fullName>
        <ecNumber evidence="3 10">1.1.1.169</ecNumber>
    </recommendedName>
    <alternativeName>
        <fullName evidence="8 10">Ketopantoate reductase</fullName>
    </alternativeName>
</protein>
<dbReference type="InterPro" id="IPR013332">
    <property type="entry name" value="KPR_N"/>
</dbReference>
<dbReference type="Pfam" id="PF02558">
    <property type="entry name" value="ApbA"/>
    <property type="match status" value="1"/>
</dbReference>
<evidence type="ECO:0000256" key="6">
    <source>
        <dbReference type="ARBA" id="ARBA00022857"/>
    </source>
</evidence>
<evidence type="ECO:0000256" key="3">
    <source>
        <dbReference type="ARBA" id="ARBA00013014"/>
    </source>
</evidence>
<dbReference type="PANTHER" id="PTHR43765">
    <property type="entry name" value="2-DEHYDROPANTOATE 2-REDUCTASE-RELATED"/>
    <property type="match status" value="1"/>
</dbReference>
<dbReference type="NCBIfam" id="TIGR00745">
    <property type="entry name" value="apbA_panE"/>
    <property type="match status" value="1"/>
</dbReference>
<feature type="domain" description="Ketopantoate reductase N-terminal" evidence="11">
    <location>
        <begin position="6"/>
        <end position="150"/>
    </location>
</feature>